<dbReference type="EMBL" id="DF933830">
    <property type="protein sequence ID" value="GAM40080.1"/>
    <property type="molecule type" value="Genomic_DNA"/>
</dbReference>
<keyword evidence="4" id="KW-0503">Monooxygenase</keyword>
<protein>
    <submittedName>
        <fullName evidence="6">Salicylate hydroxylase</fullName>
    </submittedName>
</protein>
<dbReference type="PANTHER" id="PTHR46972:SF1">
    <property type="entry name" value="FAD DEPENDENT OXIDOREDUCTASE DOMAIN-CONTAINING PROTEIN"/>
    <property type="match status" value="1"/>
</dbReference>
<evidence type="ECO:0000256" key="2">
    <source>
        <dbReference type="ARBA" id="ARBA00022827"/>
    </source>
</evidence>
<evidence type="ECO:0000313" key="7">
    <source>
        <dbReference type="Proteomes" id="UP000053095"/>
    </source>
</evidence>
<accession>A0A6V8HF00</accession>
<dbReference type="GO" id="GO:0071949">
    <property type="term" value="F:FAD binding"/>
    <property type="evidence" value="ECO:0007669"/>
    <property type="project" value="InterPro"/>
</dbReference>
<dbReference type="PRINTS" id="PR00420">
    <property type="entry name" value="RNGMNOXGNASE"/>
</dbReference>
<organism evidence="6 7">
    <name type="scientific">Talaromyces pinophilus</name>
    <name type="common">Penicillium pinophilum</name>
    <dbReference type="NCBI Taxonomy" id="128442"/>
    <lineage>
        <taxon>Eukaryota</taxon>
        <taxon>Fungi</taxon>
        <taxon>Dikarya</taxon>
        <taxon>Ascomycota</taxon>
        <taxon>Pezizomycotina</taxon>
        <taxon>Eurotiomycetes</taxon>
        <taxon>Eurotiomycetidae</taxon>
        <taxon>Eurotiales</taxon>
        <taxon>Trichocomaceae</taxon>
        <taxon>Talaromyces</taxon>
        <taxon>Talaromyces sect. Talaromyces</taxon>
    </lineage>
</organism>
<dbReference type="InterPro" id="IPR002938">
    <property type="entry name" value="FAD-bd"/>
</dbReference>
<evidence type="ECO:0000313" key="6">
    <source>
        <dbReference type="EMBL" id="GAM40080.1"/>
    </source>
</evidence>
<proteinExistence type="predicted"/>
<keyword evidence="7" id="KW-1185">Reference proteome</keyword>
<evidence type="ECO:0000256" key="4">
    <source>
        <dbReference type="ARBA" id="ARBA00023033"/>
    </source>
</evidence>
<feature type="domain" description="FAD-binding" evidence="5">
    <location>
        <begin position="147"/>
        <end position="325"/>
    </location>
</feature>
<evidence type="ECO:0000259" key="5">
    <source>
        <dbReference type="Pfam" id="PF01494"/>
    </source>
</evidence>
<dbReference type="Pfam" id="PF01494">
    <property type="entry name" value="FAD_binding_3"/>
    <property type="match status" value="2"/>
</dbReference>
<comment type="caution">
    <text evidence="6">The sequence shown here is derived from an EMBL/GenBank/DDBJ whole genome shotgun (WGS) entry which is preliminary data.</text>
</comment>
<dbReference type="SUPFAM" id="SSF51905">
    <property type="entry name" value="FAD/NAD(P)-binding domain"/>
    <property type="match status" value="1"/>
</dbReference>
<reference evidence="7" key="1">
    <citation type="journal article" date="2015" name="Genome Announc.">
        <title>Draft genome sequence of Talaromyces cellulolyticus strain Y-94, a source of lignocellulosic biomass-degrading enzymes.</title>
        <authorList>
            <person name="Fujii T."/>
            <person name="Koike H."/>
            <person name="Sawayama S."/>
            <person name="Yano S."/>
            <person name="Inoue H."/>
        </authorList>
    </citation>
    <scope>NUCLEOTIDE SEQUENCE [LARGE SCALE GENOMIC DNA]</scope>
    <source>
        <strain evidence="7">Y-94</strain>
    </source>
</reference>
<name>A0A6V8HF00_TALPI</name>
<sequence>MLKRMSPKIAIVGGGPAGLTLASILIRNGITPTVFEHDASPKARSQGGSLDLHPGTGQAALAACGLTSQFEKYARYDDQDFTAADKHGNIALELRDRDVGRPEIDRGQIRQMLLDSIPEGVIKWDHHLIAATEDSLQFKDHTESGWDLIVGADGAWSKIRPLCCYVPPFYTGISAFAMTLTEASTKHAAISDMVGKGTYYAVGEDDGLALAYQRNDNDSILVYAFGRRPENWIEASSIDVNDQDSIRAALKKDYAHWDPKLCSVFDEHDGNMTFSSLYMLPVGLRWPSHKKVTLIGDAAHLMTPFAGEGVNLAMTDAMDLANAIISKPDDIAGAIAEFQPAMWERAKIAGNIAWENTMGRFEPGALDNWVKRFQSRLKKQGNLQLLELTERKK</sequence>
<dbReference type="InterPro" id="IPR036188">
    <property type="entry name" value="FAD/NAD-bd_sf"/>
</dbReference>
<dbReference type="GO" id="GO:0004497">
    <property type="term" value="F:monooxygenase activity"/>
    <property type="evidence" value="ECO:0007669"/>
    <property type="project" value="UniProtKB-KW"/>
</dbReference>
<dbReference type="Gene3D" id="3.50.50.60">
    <property type="entry name" value="FAD/NAD(P)-binding domain"/>
    <property type="match status" value="1"/>
</dbReference>
<keyword evidence="1" id="KW-0285">Flavoprotein</keyword>
<gene>
    <name evidence="6" type="ORF">TCE0_034f12145</name>
</gene>
<dbReference type="PANTHER" id="PTHR46972">
    <property type="entry name" value="MONOOXYGENASE ASQM-RELATED"/>
    <property type="match status" value="1"/>
</dbReference>
<evidence type="ECO:0000256" key="3">
    <source>
        <dbReference type="ARBA" id="ARBA00023002"/>
    </source>
</evidence>
<dbReference type="AlphaFoldDB" id="A0A6V8HF00"/>
<evidence type="ECO:0000256" key="1">
    <source>
        <dbReference type="ARBA" id="ARBA00022630"/>
    </source>
</evidence>
<keyword evidence="2" id="KW-0274">FAD</keyword>
<keyword evidence="3" id="KW-0560">Oxidoreductase</keyword>
<dbReference type="Proteomes" id="UP000053095">
    <property type="component" value="Unassembled WGS sequence"/>
</dbReference>
<feature type="domain" description="FAD-binding" evidence="5">
    <location>
        <begin position="9"/>
        <end position="74"/>
    </location>
</feature>